<evidence type="ECO:0000313" key="7">
    <source>
        <dbReference type="EMBL" id="KAJ4397298.1"/>
    </source>
</evidence>
<proteinExistence type="inferred from homology"/>
<feature type="region of interest" description="Disordered" evidence="6">
    <location>
        <begin position="119"/>
        <end position="249"/>
    </location>
</feature>
<keyword evidence="8" id="KW-1185">Reference proteome</keyword>
<dbReference type="Pfam" id="PF10198">
    <property type="entry name" value="Ada3"/>
    <property type="match status" value="1"/>
</dbReference>
<keyword evidence="4" id="KW-0804">Transcription</keyword>
<name>A0A9W8Z439_9PEZI</name>
<protein>
    <submittedName>
        <fullName evidence="7">Transcriptional regulator</fullName>
    </submittedName>
</protein>
<evidence type="ECO:0000256" key="6">
    <source>
        <dbReference type="SAM" id="MobiDB-lite"/>
    </source>
</evidence>
<feature type="compositionally biased region" description="Acidic residues" evidence="6">
    <location>
        <begin position="213"/>
        <end position="225"/>
    </location>
</feature>
<evidence type="ECO:0000256" key="3">
    <source>
        <dbReference type="ARBA" id="ARBA00023015"/>
    </source>
</evidence>
<sequence length="672" mass="74883">MPPASSQKGTGKKGAGAIARQRSRNTTPSSVPLVTASLPPIETKQTEYLDLNYDTFRNITYEDIVDQNASSSHMPESRSLDGIMTRFQRLQDTLEKRSTFCDRGMRLLVSALRARMDEAAAERSREEERQRMEDDERVRKANKANKKKRKAADSLAPQDGTIERSSPLRDSNKPRKLSRDNDSASSSLSPVAPATPGAMDVDDKSKAKKKTEEEDDSDSSSDDEGAPPPPRVPQAMTFGDDPSTFPDPTVYQITKVDWRNMSDEEIKEATSVEVYPKTDLADLIAGVPPDKDFSSAKPSNQIAFNTFSSYVEPYFRPFTEEDLAFLRERGNRVDPFVLPKRSKKHYTEIWAEEDGAMAIDSLPDKPDPNHPRGNIDHMTDDIAETDKLSVGPLLSRLLQAMRPESRVIASEDAKPQVNGTNGEANGGLDLSMNGVDSFDAAASAPSQSNGQVPERELSPAAHMPDSNTELWKRATHPKLDYTQSEERIKQELRHIGFLPDPTSDQPQPEEARADYDGAFDDEVAARLRLLQDRLRDQMLINAARKAKLSELVRERMAFQEYTTILEDLDSQVQAAYLKRTRTMGKTKKKSRPGAAGAAAAAAGIARPGIGDMTKTLMERRRRWIENIGTVFDGENLNKVPRASDPDSSIFTTAEMTEYVKNEKAHWDDEEDE</sequence>
<organism evidence="7 8">
    <name type="scientific">Gnomoniopsis smithogilvyi</name>
    <dbReference type="NCBI Taxonomy" id="1191159"/>
    <lineage>
        <taxon>Eukaryota</taxon>
        <taxon>Fungi</taxon>
        <taxon>Dikarya</taxon>
        <taxon>Ascomycota</taxon>
        <taxon>Pezizomycotina</taxon>
        <taxon>Sordariomycetes</taxon>
        <taxon>Sordariomycetidae</taxon>
        <taxon>Diaporthales</taxon>
        <taxon>Gnomoniaceae</taxon>
        <taxon>Gnomoniopsis</taxon>
    </lineage>
</organism>
<evidence type="ECO:0000256" key="1">
    <source>
        <dbReference type="ARBA" id="ARBA00004123"/>
    </source>
</evidence>
<dbReference type="Proteomes" id="UP001140453">
    <property type="component" value="Unassembled WGS sequence"/>
</dbReference>
<feature type="region of interest" description="Disordered" evidence="6">
    <location>
        <begin position="1"/>
        <end position="34"/>
    </location>
</feature>
<comment type="similarity">
    <text evidence="2">Belongs to the NGG1 family.</text>
</comment>
<dbReference type="InterPro" id="IPR019340">
    <property type="entry name" value="Histone_AcTrfase_su3"/>
</dbReference>
<feature type="compositionally biased region" description="Basic and acidic residues" evidence="6">
    <location>
        <begin position="166"/>
        <end position="182"/>
    </location>
</feature>
<feature type="compositionally biased region" description="Basic and acidic residues" evidence="6">
    <location>
        <begin position="119"/>
        <end position="139"/>
    </location>
</feature>
<keyword evidence="5" id="KW-0539">Nucleus</keyword>
<dbReference type="EMBL" id="JAPEVB010000001">
    <property type="protein sequence ID" value="KAJ4397298.1"/>
    <property type="molecule type" value="Genomic_DNA"/>
</dbReference>
<feature type="region of interest" description="Disordered" evidence="6">
    <location>
        <begin position="406"/>
        <end position="463"/>
    </location>
</feature>
<evidence type="ECO:0000256" key="5">
    <source>
        <dbReference type="ARBA" id="ARBA00023242"/>
    </source>
</evidence>
<feature type="compositionally biased region" description="Basic residues" evidence="6">
    <location>
        <begin position="140"/>
        <end position="150"/>
    </location>
</feature>
<dbReference type="PANTHER" id="PTHR13556">
    <property type="entry name" value="TRANSCRIPTIONAL ADAPTER 3-RELATED"/>
    <property type="match status" value="1"/>
</dbReference>
<feature type="compositionally biased region" description="Low complexity" evidence="6">
    <location>
        <begin position="183"/>
        <end position="196"/>
    </location>
</feature>
<dbReference type="GO" id="GO:0000124">
    <property type="term" value="C:SAGA complex"/>
    <property type="evidence" value="ECO:0007669"/>
    <property type="project" value="TreeGrafter"/>
</dbReference>
<evidence type="ECO:0000256" key="2">
    <source>
        <dbReference type="ARBA" id="ARBA00005330"/>
    </source>
</evidence>
<dbReference type="GO" id="GO:0005634">
    <property type="term" value="C:nucleus"/>
    <property type="evidence" value="ECO:0007669"/>
    <property type="project" value="UniProtKB-SubCell"/>
</dbReference>
<dbReference type="PANTHER" id="PTHR13556:SF2">
    <property type="entry name" value="TRANSCRIPTIONAL ADAPTER 3"/>
    <property type="match status" value="1"/>
</dbReference>
<dbReference type="GO" id="GO:0006357">
    <property type="term" value="P:regulation of transcription by RNA polymerase II"/>
    <property type="evidence" value="ECO:0007669"/>
    <property type="project" value="TreeGrafter"/>
</dbReference>
<reference evidence="7" key="1">
    <citation type="submission" date="2022-10" db="EMBL/GenBank/DDBJ databases">
        <title>Tapping the CABI collections for fungal endophytes: first genome assemblies for Collariella, Neodidymelliopsis, Ascochyta clinopodiicola, Didymella pomorum, Didymosphaeria variabile, Neocosmospora piperis and Neocucurbitaria cava.</title>
        <authorList>
            <person name="Hill R."/>
        </authorList>
    </citation>
    <scope>NUCLEOTIDE SEQUENCE</scope>
    <source>
        <strain evidence="7">IMI 355082</strain>
    </source>
</reference>
<dbReference type="AlphaFoldDB" id="A0A9W8Z439"/>
<gene>
    <name evidence="7" type="primary">NGG1</name>
    <name evidence="7" type="ORF">N0V93_001522</name>
</gene>
<dbReference type="OrthoDB" id="1232at2759"/>
<evidence type="ECO:0000313" key="8">
    <source>
        <dbReference type="Proteomes" id="UP001140453"/>
    </source>
</evidence>
<comment type="caution">
    <text evidence="7">The sequence shown here is derived from an EMBL/GenBank/DDBJ whole genome shotgun (WGS) entry which is preliminary data.</text>
</comment>
<comment type="subcellular location">
    <subcellularLocation>
        <location evidence="1">Nucleus</location>
    </subcellularLocation>
</comment>
<accession>A0A9W8Z439</accession>
<evidence type="ECO:0000256" key="4">
    <source>
        <dbReference type="ARBA" id="ARBA00023163"/>
    </source>
</evidence>
<dbReference type="GO" id="GO:0003713">
    <property type="term" value="F:transcription coactivator activity"/>
    <property type="evidence" value="ECO:0007669"/>
    <property type="project" value="TreeGrafter"/>
</dbReference>
<keyword evidence="3" id="KW-0805">Transcription regulation</keyword>